<dbReference type="PROSITE" id="PS50110">
    <property type="entry name" value="RESPONSE_REGULATORY"/>
    <property type="match status" value="1"/>
</dbReference>
<dbReference type="Pfam" id="PF00072">
    <property type="entry name" value="Response_reg"/>
    <property type="match status" value="1"/>
</dbReference>
<feature type="domain" description="Response regulatory" evidence="10">
    <location>
        <begin position="2"/>
        <end position="114"/>
    </location>
</feature>
<comment type="function">
    <text evidence="7">May play the central regulatory role in sporulation. It may be an element of the effector pathway responsible for the activation of sporulation genes in response to nutritional stress. Spo0A may act in concert with spo0H (a sigma factor) to control the expression of some genes that are critical to the sporulation process.</text>
</comment>
<evidence type="ECO:0000256" key="8">
    <source>
        <dbReference type="PROSITE-ProRule" id="PRU00169"/>
    </source>
</evidence>
<dbReference type="GO" id="GO:0003677">
    <property type="term" value="F:DNA binding"/>
    <property type="evidence" value="ECO:0007669"/>
    <property type="project" value="UniProtKB-KW"/>
</dbReference>
<name>A0ABQ1EEB0_9CLOT</name>
<comment type="caution">
    <text evidence="12">The sequence shown here is derived from an EMBL/GenBank/DDBJ whole genome shotgun (WGS) entry which is preliminary data.</text>
</comment>
<dbReference type="PROSITE" id="PS51257">
    <property type="entry name" value="PROKAR_LIPOPROTEIN"/>
    <property type="match status" value="1"/>
</dbReference>
<evidence type="ECO:0000256" key="2">
    <source>
        <dbReference type="ARBA" id="ARBA00022553"/>
    </source>
</evidence>
<accession>A0ABQ1EEB0</accession>
<evidence type="ECO:0000256" key="5">
    <source>
        <dbReference type="ARBA" id="ARBA00023125"/>
    </source>
</evidence>
<evidence type="ECO:0000256" key="7">
    <source>
        <dbReference type="ARBA" id="ARBA00024867"/>
    </source>
</evidence>
<dbReference type="Gene3D" id="6.10.250.690">
    <property type="match status" value="1"/>
</dbReference>
<dbReference type="InterPro" id="IPR001867">
    <property type="entry name" value="OmpR/PhoB-type_DNA-bd"/>
</dbReference>
<keyword evidence="3" id="KW-0902">Two-component regulatory system</keyword>
<evidence type="ECO:0000256" key="1">
    <source>
        <dbReference type="ARBA" id="ARBA00018672"/>
    </source>
</evidence>
<reference evidence="12 13" key="1">
    <citation type="journal article" date="2021" name="Int. J. Syst. Evol. Microbiol.">
        <title>Clostridium zeae sp. nov., isolated from corn silage.</title>
        <authorList>
            <person name="Kobayashi H."/>
            <person name="Tanizawa Y."/>
            <person name="Yagura M."/>
            <person name="Sakamoto M."/>
            <person name="Ohkuma M."/>
            <person name="Tohno M."/>
        </authorList>
    </citation>
    <scope>NUCLEOTIDE SEQUENCE [LARGE SCALE GENOMIC DNA]</scope>
    <source>
        <strain evidence="12 13">CSC2</strain>
    </source>
</reference>
<keyword evidence="6" id="KW-0804">Transcription</keyword>
<dbReference type="InterPro" id="IPR011006">
    <property type="entry name" value="CheY-like_superfamily"/>
</dbReference>
<dbReference type="PANTHER" id="PTHR48111">
    <property type="entry name" value="REGULATOR OF RPOS"/>
    <property type="match status" value="1"/>
</dbReference>
<dbReference type="SUPFAM" id="SSF52172">
    <property type="entry name" value="CheY-like"/>
    <property type="match status" value="1"/>
</dbReference>
<feature type="domain" description="OmpR/PhoB-type" evidence="11">
    <location>
        <begin position="121"/>
        <end position="216"/>
    </location>
</feature>
<feature type="modified residue" description="4-aspartylphosphate" evidence="8">
    <location>
        <position position="51"/>
    </location>
</feature>
<dbReference type="Gene3D" id="3.40.50.2300">
    <property type="match status" value="1"/>
</dbReference>
<dbReference type="RefSeq" id="WP_206871273.1">
    <property type="nucleotide sequence ID" value="NZ_BMBA01000004.1"/>
</dbReference>
<dbReference type="SMART" id="SM00862">
    <property type="entry name" value="Trans_reg_C"/>
    <property type="match status" value="1"/>
</dbReference>
<evidence type="ECO:0000313" key="12">
    <source>
        <dbReference type="EMBL" id="GFZ33028.1"/>
    </source>
</evidence>
<keyword evidence="13" id="KW-1185">Reference proteome</keyword>
<keyword evidence="4" id="KW-0805">Transcription regulation</keyword>
<dbReference type="InterPro" id="IPR039420">
    <property type="entry name" value="WalR-like"/>
</dbReference>
<evidence type="ECO:0000256" key="4">
    <source>
        <dbReference type="ARBA" id="ARBA00023015"/>
    </source>
</evidence>
<evidence type="ECO:0000313" key="13">
    <source>
        <dbReference type="Proteomes" id="UP000663802"/>
    </source>
</evidence>
<dbReference type="InterPro" id="IPR001789">
    <property type="entry name" value="Sig_transdc_resp-reg_receiver"/>
</dbReference>
<dbReference type="Pfam" id="PF00486">
    <property type="entry name" value="Trans_reg_C"/>
    <property type="match status" value="1"/>
</dbReference>
<dbReference type="CDD" id="cd17574">
    <property type="entry name" value="REC_OmpR"/>
    <property type="match status" value="1"/>
</dbReference>
<gene>
    <name evidence="12" type="primary">phoP_2</name>
    <name evidence="12" type="ORF">CSC2_35540</name>
</gene>
<protein>
    <recommendedName>
        <fullName evidence="1">Stage 0 sporulation protein A homolog</fullName>
    </recommendedName>
</protein>
<evidence type="ECO:0000256" key="3">
    <source>
        <dbReference type="ARBA" id="ARBA00023012"/>
    </source>
</evidence>
<keyword evidence="2 8" id="KW-0597">Phosphoprotein</keyword>
<dbReference type="InterPro" id="IPR036388">
    <property type="entry name" value="WH-like_DNA-bd_sf"/>
</dbReference>
<evidence type="ECO:0000259" key="11">
    <source>
        <dbReference type="PROSITE" id="PS51755"/>
    </source>
</evidence>
<dbReference type="EMBL" id="BMBA01000004">
    <property type="protein sequence ID" value="GFZ33028.1"/>
    <property type="molecule type" value="Genomic_DNA"/>
</dbReference>
<dbReference type="Proteomes" id="UP000663802">
    <property type="component" value="Unassembled WGS sequence"/>
</dbReference>
<organism evidence="12 13">
    <name type="scientific">Clostridium zeae</name>
    <dbReference type="NCBI Taxonomy" id="2759022"/>
    <lineage>
        <taxon>Bacteria</taxon>
        <taxon>Bacillati</taxon>
        <taxon>Bacillota</taxon>
        <taxon>Clostridia</taxon>
        <taxon>Eubacteriales</taxon>
        <taxon>Clostridiaceae</taxon>
        <taxon>Clostridium</taxon>
    </lineage>
</organism>
<feature type="DNA-binding region" description="OmpR/PhoB-type" evidence="9">
    <location>
        <begin position="121"/>
        <end position="216"/>
    </location>
</feature>
<proteinExistence type="predicted"/>
<dbReference type="CDD" id="cd00383">
    <property type="entry name" value="trans_reg_C"/>
    <property type="match status" value="1"/>
</dbReference>
<sequence>MRVLIAEDDIAINDLIRMNLSSLGFSCSCVYDGLVAANLLEQENFELILLDIMLPNINGYELLEYIKPLDIPVIFVTAKGSVNDKVKGLKLGADDYIVKPFAISELTARIEAVMRRYNMGQKLLSVEDLEINTESRLVLKNRKQVDLTLKEYELLVMLVQNKNIALFRETLFERIWGTSFMGETRTLDLHIQRLRKKLGWEEKIKTVYKVGYRLEV</sequence>
<dbReference type="PROSITE" id="PS51755">
    <property type="entry name" value="OMPR_PHOB"/>
    <property type="match status" value="1"/>
</dbReference>
<dbReference type="Gene3D" id="1.10.10.10">
    <property type="entry name" value="Winged helix-like DNA-binding domain superfamily/Winged helix DNA-binding domain"/>
    <property type="match status" value="1"/>
</dbReference>
<evidence type="ECO:0000259" key="10">
    <source>
        <dbReference type="PROSITE" id="PS50110"/>
    </source>
</evidence>
<evidence type="ECO:0000256" key="9">
    <source>
        <dbReference type="PROSITE-ProRule" id="PRU01091"/>
    </source>
</evidence>
<evidence type="ECO:0000256" key="6">
    <source>
        <dbReference type="ARBA" id="ARBA00023163"/>
    </source>
</evidence>
<dbReference type="SMART" id="SM00448">
    <property type="entry name" value="REC"/>
    <property type="match status" value="1"/>
</dbReference>
<keyword evidence="5 9" id="KW-0238">DNA-binding</keyword>
<dbReference type="PANTHER" id="PTHR48111:SF21">
    <property type="entry name" value="DNA-BINDING DUAL MASTER TRANSCRIPTIONAL REGULATOR RPAA"/>
    <property type="match status" value="1"/>
</dbReference>